<dbReference type="InterPro" id="IPR027417">
    <property type="entry name" value="P-loop_NTPase"/>
</dbReference>
<dbReference type="InterPro" id="IPR043157">
    <property type="entry name" value="Dynein_AAA1S"/>
</dbReference>
<dbReference type="PANTHER" id="PTHR22878:SF63">
    <property type="entry name" value="DYNEIN AXONEMAL HEAVY CHAIN 10"/>
    <property type="match status" value="1"/>
</dbReference>
<dbReference type="GO" id="GO:0030286">
    <property type="term" value="C:dynein complex"/>
    <property type="evidence" value="ECO:0007669"/>
    <property type="project" value="InterPro"/>
</dbReference>
<dbReference type="InterPro" id="IPR026983">
    <property type="entry name" value="DHC"/>
</dbReference>
<dbReference type="GO" id="GO:0005524">
    <property type="term" value="F:ATP binding"/>
    <property type="evidence" value="ECO:0007669"/>
    <property type="project" value="InterPro"/>
</dbReference>
<name>A0A7R9E7N2_9NEOP</name>
<feature type="region of interest" description="Disordered" evidence="1">
    <location>
        <begin position="38"/>
        <end position="70"/>
    </location>
</feature>
<gene>
    <name evidence="3" type="ORF">TMSB3V08_LOCUS5737</name>
</gene>
<dbReference type="EMBL" id="OB793905">
    <property type="protein sequence ID" value="CAD7428948.1"/>
    <property type="molecule type" value="Genomic_DNA"/>
</dbReference>
<dbReference type="AlphaFoldDB" id="A0A7R9E7N2"/>
<sequence length="396" mass="43990">MYHLAVSVSLATCVTTRSTWNLKGIQLDMQLAKTSLMSASGHQSRSTTEPDAKSDIWSNAGKGGFEPPRPPSYGLGDMNLPKFVFDDVPLFLGLITDLFPGLDCPRVGYPEFNTAVVRVLQEYGYVVLPDQVDKVVQLYETMMTRHSTMIVGPTGGGKTVVIQILVQAQIALGLFTKLFILNPKACSVIELYGILDPVTRDWTDGLLSCIFREINKPTDRKEKRYILFDGDVDALWIENMNSVMDDNKLLTLANGERVRLQPHCALLFEVGDLQYASPATVSRAGMVYVDPKNLGYDPFWERWLSERPSLEEREELGALYQRYVPGSVLLIKEGVVGVAQQDPLKTIIPQTALNMLPIRGLPISPKSGDGHQTYTNHFLEVAPLVCQMFVAEIGYG</sequence>
<dbReference type="Gene3D" id="1.10.8.710">
    <property type="match status" value="1"/>
</dbReference>
<proteinExistence type="predicted"/>
<feature type="domain" description="Dynein heavy chain hydrolytic ATP-binding dynein motor region" evidence="2">
    <location>
        <begin position="75"/>
        <end position="159"/>
    </location>
</feature>
<dbReference type="InterPro" id="IPR035699">
    <property type="entry name" value="AAA_6"/>
</dbReference>
<protein>
    <recommendedName>
        <fullName evidence="2">Dynein heavy chain hydrolytic ATP-binding dynein motor region domain-containing protein</fullName>
    </recommendedName>
</protein>
<evidence type="ECO:0000313" key="3">
    <source>
        <dbReference type="EMBL" id="CAD7428948.1"/>
    </source>
</evidence>
<reference evidence="3" key="1">
    <citation type="submission" date="2020-11" db="EMBL/GenBank/DDBJ databases">
        <authorList>
            <person name="Tran Van P."/>
        </authorList>
    </citation>
    <scope>NUCLEOTIDE SEQUENCE</scope>
</reference>
<dbReference type="GO" id="GO:0007018">
    <property type="term" value="P:microtubule-based movement"/>
    <property type="evidence" value="ECO:0007669"/>
    <property type="project" value="InterPro"/>
</dbReference>
<accession>A0A7R9E7N2</accession>
<feature type="compositionally biased region" description="Polar residues" evidence="1">
    <location>
        <begin position="38"/>
        <end position="47"/>
    </location>
</feature>
<evidence type="ECO:0000256" key="1">
    <source>
        <dbReference type="SAM" id="MobiDB-lite"/>
    </source>
</evidence>
<dbReference type="Gene3D" id="3.40.50.300">
    <property type="entry name" value="P-loop containing nucleotide triphosphate hydrolases"/>
    <property type="match status" value="1"/>
</dbReference>
<dbReference type="FunFam" id="3.40.50.300:FF:001855">
    <property type="entry name" value="Dynein axonemal heavy chain 10"/>
    <property type="match status" value="1"/>
</dbReference>
<dbReference type="GO" id="GO:0051959">
    <property type="term" value="F:dynein light intermediate chain binding"/>
    <property type="evidence" value="ECO:0007669"/>
    <property type="project" value="InterPro"/>
</dbReference>
<evidence type="ECO:0000259" key="2">
    <source>
        <dbReference type="Pfam" id="PF12774"/>
    </source>
</evidence>
<organism evidence="3">
    <name type="scientific">Timema monikensis</name>
    <dbReference type="NCBI Taxonomy" id="170555"/>
    <lineage>
        <taxon>Eukaryota</taxon>
        <taxon>Metazoa</taxon>
        <taxon>Ecdysozoa</taxon>
        <taxon>Arthropoda</taxon>
        <taxon>Hexapoda</taxon>
        <taxon>Insecta</taxon>
        <taxon>Pterygota</taxon>
        <taxon>Neoptera</taxon>
        <taxon>Polyneoptera</taxon>
        <taxon>Phasmatodea</taxon>
        <taxon>Timematodea</taxon>
        <taxon>Timematoidea</taxon>
        <taxon>Timematidae</taxon>
        <taxon>Timema</taxon>
    </lineage>
</organism>
<dbReference type="PANTHER" id="PTHR22878">
    <property type="entry name" value="DYNEIN HEAVY CHAIN 6, AXONEMAL-LIKE-RELATED"/>
    <property type="match status" value="1"/>
</dbReference>
<dbReference type="SUPFAM" id="SSF52540">
    <property type="entry name" value="P-loop containing nucleoside triphosphate hydrolases"/>
    <property type="match status" value="1"/>
</dbReference>
<dbReference type="Pfam" id="PF12774">
    <property type="entry name" value="AAA_6"/>
    <property type="match status" value="1"/>
</dbReference>
<dbReference type="GO" id="GO:0045505">
    <property type="term" value="F:dynein intermediate chain binding"/>
    <property type="evidence" value="ECO:0007669"/>
    <property type="project" value="InterPro"/>
</dbReference>